<reference evidence="3" key="1">
    <citation type="submission" date="2018-02" db="EMBL/GenBank/DDBJ databases">
        <authorList>
            <person name="Cohen D.B."/>
            <person name="Kent A.D."/>
        </authorList>
    </citation>
    <scope>NUCLEOTIDE SEQUENCE</scope>
</reference>
<feature type="region of interest" description="Disordered" evidence="1">
    <location>
        <begin position="1"/>
        <end position="23"/>
    </location>
</feature>
<protein>
    <submittedName>
        <fullName evidence="3">Uncharacterized protein</fullName>
    </submittedName>
</protein>
<dbReference type="AlphaFoldDB" id="A0A2N9I3X2"/>
<gene>
    <name evidence="2" type="ORF">FSB_LOCUS43177</name>
    <name evidence="3" type="ORF">FSB_LOCUS46592</name>
</gene>
<feature type="compositionally biased region" description="Polar residues" evidence="1">
    <location>
        <begin position="14"/>
        <end position="23"/>
    </location>
</feature>
<dbReference type="EMBL" id="OIVN01004669">
    <property type="protein sequence ID" value="SPD18710.1"/>
    <property type="molecule type" value="Genomic_DNA"/>
</dbReference>
<proteinExistence type="predicted"/>
<name>A0A2N9I3X2_FAGSY</name>
<evidence type="ECO:0000256" key="1">
    <source>
        <dbReference type="SAM" id="MobiDB-lite"/>
    </source>
</evidence>
<dbReference type="EMBL" id="OIVN01004072">
    <property type="protein sequence ID" value="SPD15295.1"/>
    <property type="molecule type" value="Genomic_DNA"/>
</dbReference>
<feature type="region of interest" description="Disordered" evidence="1">
    <location>
        <begin position="92"/>
        <end position="112"/>
    </location>
</feature>
<evidence type="ECO:0000313" key="2">
    <source>
        <dbReference type="EMBL" id="SPD15295.1"/>
    </source>
</evidence>
<organism evidence="3">
    <name type="scientific">Fagus sylvatica</name>
    <name type="common">Beechnut</name>
    <dbReference type="NCBI Taxonomy" id="28930"/>
    <lineage>
        <taxon>Eukaryota</taxon>
        <taxon>Viridiplantae</taxon>
        <taxon>Streptophyta</taxon>
        <taxon>Embryophyta</taxon>
        <taxon>Tracheophyta</taxon>
        <taxon>Spermatophyta</taxon>
        <taxon>Magnoliopsida</taxon>
        <taxon>eudicotyledons</taxon>
        <taxon>Gunneridae</taxon>
        <taxon>Pentapetalae</taxon>
        <taxon>rosids</taxon>
        <taxon>fabids</taxon>
        <taxon>Fagales</taxon>
        <taxon>Fagaceae</taxon>
        <taxon>Fagus</taxon>
    </lineage>
</organism>
<evidence type="ECO:0000313" key="3">
    <source>
        <dbReference type="EMBL" id="SPD18710.1"/>
    </source>
</evidence>
<sequence>MASHAMKLNEGKKISSSNQGNEVSQSDLDLHWWCRKHKDNIVDDLDYEIVAKTLESIVNMGLPSLYPGGDEQMNLSSFFNYANLEFVDADRSKEVGKRQSPACGSPSRSKFSVHGLENFDLASKAVDKPCSEIPNSTTTFRPYP</sequence>
<accession>A0A2N9I3X2</accession>